<dbReference type="Proteomes" id="UP000001449">
    <property type="component" value="Chromosome 3"/>
</dbReference>
<dbReference type="AlphaFoldDB" id="B8BWR0"/>
<reference evidence="3 4" key="2">
    <citation type="journal article" date="2008" name="Nature">
        <title>The Phaeodactylum genome reveals the evolutionary history of diatom genomes.</title>
        <authorList>
            <person name="Bowler C."/>
            <person name="Allen A.E."/>
            <person name="Badger J.H."/>
            <person name="Grimwood J."/>
            <person name="Jabbari K."/>
            <person name="Kuo A."/>
            <person name="Maheswari U."/>
            <person name="Martens C."/>
            <person name="Maumus F."/>
            <person name="Otillar R.P."/>
            <person name="Rayko E."/>
            <person name="Salamov A."/>
            <person name="Vandepoele K."/>
            <person name="Beszteri B."/>
            <person name="Gruber A."/>
            <person name="Heijde M."/>
            <person name="Katinka M."/>
            <person name="Mock T."/>
            <person name="Valentin K."/>
            <person name="Verret F."/>
            <person name="Berges J.A."/>
            <person name="Brownlee C."/>
            <person name="Cadoret J.P."/>
            <person name="Chiovitti A."/>
            <person name="Choi C.J."/>
            <person name="Coesel S."/>
            <person name="De Martino A."/>
            <person name="Detter J.C."/>
            <person name="Durkin C."/>
            <person name="Falciatore A."/>
            <person name="Fournet J."/>
            <person name="Haruta M."/>
            <person name="Huysman M.J."/>
            <person name="Jenkins B.D."/>
            <person name="Jiroutova K."/>
            <person name="Jorgensen R.E."/>
            <person name="Joubert Y."/>
            <person name="Kaplan A."/>
            <person name="Kroger N."/>
            <person name="Kroth P.G."/>
            <person name="La Roche J."/>
            <person name="Lindquist E."/>
            <person name="Lommer M."/>
            <person name="Martin-Jezequel V."/>
            <person name="Lopez P.J."/>
            <person name="Lucas S."/>
            <person name="Mangogna M."/>
            <person name="McGinnis K."/>
            <person name="Medlin L.K."/>
            <person name="Montsant A."/>
            <person name="Oudot-Le Secq M.P."/>
            <person name="Napoli C."/>
            <person name="Obornik M."/>
            <person name="Parker M.S."/>
            <person name="Petit J.L."/>
            <person name="Porcel B.M."/>
            <person name="Poulsen N."/>
            <person name="Robison M."/>
            <person name="Rychlewski L."/>
            <person name="Rynearson T.A."/>
            <person name="Schmutz J."/>
            <person name="Shapiro H."/>
            <person name="Siaut M."/>
            <person name="Stanley M."/>
            <person name="Sussman M.R."/>
            <person name="Taylor A.R."/>
            <person name="Vardi A."/>
            <person name="von Dassow P."/>
            <person name="Vyverman W."/>
            <person name="Willis A."/>
            <person name="Wyrwicz L.S."/>
            <person name="Rokhsar D.S."/>
            <person name="Weissenbach J."/>
            <person name="Armbrust E.V."/>
            <person name="Green B.R."/>
            <person name="Van de Peer Y."/>
            <person name="Grigoriev I.V."/>
        </authorList>
    </citation>
    <scope>NUCLEOTIDE SEQUENCE [LARGE SCALE GENOMIC DNA]</scope>
    <source>
        <strain evidence="3 4">CCMP1335</strain>
    </source>
</reference>
<feature type="compositionally biased region" description="Low complexity" evidence="1">
    <location>
        <begin position="51"/>
        <end position="63"/>
    </location>
</feature>
<dbReference type="eggNOG" id="ENOG502TAJ6">
    <property type="taxonomic scope" value="Eukaryota"/>
</dbReference>
<feature type="compositionally biased region" description="Gly residues" evidence="1">
    <location>
        <begin position="264"/>
        <end position="274"/>
    </location>
</feature>
<feature type="region of interest" description="Disordered" evidence="1">
    <location>
        <begin position="51"/>
        <end position="76"/>
    </location>
</feature>
<feature type="region of interest" description="Disordered" evidence="1">
    <location>
        <begin position="199"/>
        <end position="305"/>
    </location>
</feature>
<evidence type="ECO:0000256" key="2">
    <source>
        <dbReference type="SAM" id="Phobius"/>
    </source>
</evidence>
<organism evidence="3 4">
    <name type="scientific">Thalassiosira pseudonana</name>
    <name type="common">Marine diatom</name>
    <name type="synonym">Cyclotella nana</name>
    <dbReference type="NCBI Taxonomy" id="35128"/>
    <lineage>
        <taxon>Eukaryota</taxon>
        <taxon>Sar</taxon>
        <taxon>Stramenopiles</taxon>
        <taxon>Ochrophyta</taxon>
        <taxon>Bacillariophyta</taxon>
        <taxon>Coscinodiscophyceae</taxon>
        <taxon>Thalassiosirophycidae</taxon>
        <taxon>Thalassiosirales</taxon>
        <taxon>Thalassiosiraceae</taxon>
        <taxon>Thalassiosira</taxon>
    </lineage>
</organism>
<protein>
    <submittedName>
        <fullName evidence="3">Uncharacterized protein</fullName>
    </submittedName>
</protein>
<feature type="compositionally biased region" description="Acidic residues" evidence="1">
    <location>
        <begin position="238"/>
        <end position="250"/>
    </location>
</feature>
<sequence>MPIISNDEEASHVTEAKLSGLIVQAGTSSSSSSVESNVRIHTVRTSAPNTRLHNVNNLNNSTSYGRRRTPSLSSSSIKNELDKSDYSLGITSTNTWNDNISLLTESWTIGNVFPGCRASHIDSINNVGGGCENSSLGSLSIDGAMHQLLDHLSAKKRNIVGVEGVKSTNDDNVASCSMEIRAVILDVMGDDHVSLYRPRSLEVERRDSTRPTTNNKQTNSRSMSRYNPSEISKVVGLNEDESSDTTDDGSDSLTLPSKSERVGGGRVVGLGENRGTGRKESGTGKGTTSKRAANANFNRPTSSQSYKQKTRWETVFICTSLFIMVGMLSIGIVGVVWSKKRSMVPLFGGRDYKHEQQRSSISTFDNQSEGVDELPIQRQRSIPTATVKLSYTNEELFQLTERVMQSCAPHQLAIDKTSCQTFCRNEMCCFEQDERYNCLNDEEKRCLAFVGCLALVGSEIEYDDGS</sequence>
<dbReference type="KEGG" id="tps:THAPSDRAFT_3075"/>
<dbReference type="HOGENOM" id="CLU_587295_0_0_1"/>
<dbReference type="PaxDb" id="35128-Thaps3075"/>
<reference evidence="3 4" key="1">
    <citation type="journal article" date="2004" name="Science">
        <title>The genome of the diatom Thalassiosira pseudonana: ecology, evolution, and metabolism.</title>
        <authorList>
            <person name="Armbrust E.V."/>
            <person name="Berges J.A."/>
            <person name="Bowler C."/>
            <person name="Green B.R."/>
            <person name="Martinez D."/>
            <person name="Putnam N.H."/>
            <person name="Zhou S."/>
            <person name="Allen A.E."/>
            <person name="Apt K.E."/>
            <person name="Bechner M."/>
            <person name="Brzezinski M.A."/>
            <person name="Chaal B.K."/>
            <person name="Chiovitti A."/>
            <person name="Davis A.K."/>
            <person name="Demarest M.S."/>
            <person name="Detter J.C."/>
            <person name="Glavina T."/>
            <person name="Goodstein D."/>
            <person name="Hadi M.Z."/>
            <person name="Hellsten U."/>
            <person name="Hildebrand M."/>
            <person name="Jenkins B.D."/>
            <person name="Jurka J."/>
            <person name="Kapitonov V.V."/>
            <person name="Kroger N."/>
            <person name="Lau W.W."/>
            <person name="Lane T.W."/>
            <person name="Larimer F.W."/>
            <person name="Lippmeier J.C."/>
            <person name="Lucas S."/>
            <person name="Medina M."/>
            <person name="Montsant A."/>
            <person name="Obornik M."/>
            <person name="Parker M.S."/>
            <person name="Palenik B."/>
            <person name="Pazour G.J."/>
            <person name="Richardson P.M."/>
            <person name="Rynearson T.A."/>
            <person name="Saito M.A."/>
            <person name="Schwartz D.C."/>
            <person name="Thamatrakoln K."/>
            <person name="Valentin K."/>
            <person name="Vardi A."/>
            <person name="Wilkerson F.P."/>
            <person name="Rokhsar D.S."/>
        </authorList>
    </citation>
    <scope>NUCLEOTIDE SEQUENCE [LARGE SCALE GENOMIC DNA]</scope>
    <source>
        <strain evidence="3 4">CCMP1335</strain>
    </source>
</reference>
<evidence type="ECO:0000256" key="1">
    <source>
        <dbReference type="SAM" id="MobiDB-lite"/>
    </source>
</evidence>
<evidence type="ECO:0000313" key="3">
    <source>
        <dbReference type="EMBL" id="EED93574.1"/>
    </source>
</evidence>
<keyword evidence="2" id="KW-1133">Transmembrane helix</keyword>
<keyword evidence="2" id="KW-0472">Membrane</keyword>
<dbReference type="RefSeq" id="XP_002288138.1">
    <property type="nucleotide sequence ID" value="XM_002288102.1"/>
</dbReference>
<proteinExistence type="predicted"/>
<accession>B8BWR0</accession>
<gene>
    <name evidence="3" type="ORF">THAPSDRAFT_3075</name>
</gene>
<feature type="compositionally biased region" description="Polar residues" evidence="1">
    <location>
        <begin position="210"/>
        <end position="230"/>
    </location>
</feature>
<feature type="transmembrane region" description="Helical" evidence="2">
    <location>
        <begin position="314"/>
        <end position="337"/>
    </location>
</feature>
<name>B8BWR0_THAPS</name>
<dbReference type="GeneID" id="7442432"/>
<feature type="compositionally biased region" description="Basic and acidic residues" evidence="1">
    <location>
        <begin position="199"/>
        <end position="209"/>
    </location>
</feature>
<evidence type="ECO:0000313" key="4">
    <source>
        <dbReference type="Proteomes" id="UP000001449"/>
    </source>
</evidence>
<dbReference type="InParanoid" id="B8BWR0"/>
<feature type="compositionally biased region" description="Polar residues" evidence="1">
    <location>
        <begin position="286"/>
        <end position="305"/>
    </location>
</feature>
<keyword evidence="4" id="KW-1185">Reference proteome</keyword>
<keyword evidence="2" id="KW-0812">Transmembrane</keyword>
<dbReference type="EMBL" id="CM000640">
    <property type="protein sequence ID" value="EED93574.1"/>
    <property type="molecule type" value="Genomic_DNA"/>
</dbReference>